<name>A0A914XAV9_9BILA</name>
<dbReference type="WBParaSite" id="PSAMB.scaffold679size43950.g7978.t1">
    <property type="protein sequence ID" value="PSAMB.scaffold679size43950.g7978.t1"/>
    <property type="gene ID" value="PSAMB.scaffold679size43950.g7978"/>
</dbReference>
<dbReference type="Proteomes" id="UP000887566">
    <property type="component" value="Unplaced"/>
</dbReference>
<reference evidence="3" key="1">
    <citation type="submission" date="2022-11" db="UniProtKB">
        <authorList>
            <consortium name="WormBaseParasite"/>
        </authorList>
    </citation>
    <scope>IDENTIFICATION</scope>
</reference>
<dbReference type="AlphaFoldDB" id="A0A914XAV9"/>
<organism evidence="2 3">
    <name type="scientific">Plectus sambesii</name>
    <dbReference type="NCBI Taxonomy" id="2011161"/>
    <lineage>
        <taxon>Eukaryota</taxon>
        <taxon>Metazoa</taxon>
        <taxon>Ecdysozoa</taxon>
        <taxon>Nematoda</taxon>
        <taxon>Chromadorea</taxon>
        <taxon>Plectida</taxon>
        <taxon>Plectina</taxon>
        <taxon>Plectoidea</taxon>
        <taxon>Plectidae</taxon>
        <taxon>Plectus</taxon>
    </lineage>
</organism>
<evidence type="ECO:0000313" key="2">
    <source>
        <dbReference type="Proteomes" id="UP000887566"/>
    </source>
</evidence>
<protein>
    <submittedName>
        <fullName evidence="3">Uncharacterized protein</fullName>
    </submittedName>
</protein>
<proteinExistence type="predicted"/>
<evidence type="ECO:0000313" key="3">
    <source>
        <dbReference type="WBParaSite" id="PSAMB.scaffold679size43950.g7978.t1"/>
    </source>
</evidence>
<keyword evidence="1" id="KW-0472">Membrane</keyword>
<sequence>MKLQINLSCEPYCSQLSRKTAFNCVESLKATDLNRSNNDGDHHDIHNISGIKKTNLSYAPPNEERKLFTVPDSAQTTWVLWTFALFLLFMKFWSHRRTCLLISFFMILLVAVGARACGCELLEDLEVYPHKIGQIQGTVTVSVIRESNGCAKKAVISCSVSSGYAPYLEFYGYNIAIEDSIVGKVGGKATAAVRYKNAKYKLRGDEIFDSYACYYILPTTAKTATSPTATSTHITTISTAKTSTPTVTTTTTGCPCAVGILKSLETTSSNPARIKGTARATFDMSTDPYNCEITAIISCSVPPGLVPQLLFANDVGELNNGKATIGPVDGVATQSIECDGNGRCRLTGGDDFNAFICFYLGCQKLESLVLRAENVSSDFGNFNMGSISVNSDTGLSGGQTVTCTCEPNNFDTCQFGLCNDLFTLNPICPNVYFVSNDGSPVTSLLITCNERGINTVNGKEFNQIICLSNNFAG</sequence>
<keyword evidence="1" id="KW-0812">Transmembrane</keyword>
<feature type="transmembrane region" description="Helical" evidence="1">
    <location>
        <begin position="99"/>
        <end position="116"/>
    </location>
</feature>
<keyword evidence="1" id="KW-1133">Transmembrane helix</keyword>
<keyword evidence="2" id="KW-1185">Reference proteome</keyword>
<evidence type="ECO:0000256" key="1">
    <source>
        <dbReference type="SAM" id="Phobius"/>
    </source>
</evidence>
<accession>A0A914XAV9</accession>
<feature type="transmembrane region" description="Helical" evidence="1">
    <location>
        <begin position="75"/>
        <end position="92"/>
    </location>
</feature>